<evidence type="ECO:0000313" key="5">
    <source>
        <dbReference type="Proteomes" id="UP000507222"/>
    </source>
</evidence>
<dbReference type="PANTHER" id="PTHR47123:SF15">
    <property type="entry name" value="F-BOX PROTEIN SKIP23"/>
    <property type="match status" value="1"/>
</dbReference>
<feature type="domain" description="KIB1-4 beta-propeller" evidence="3">
    <location>
        <begin position="405"/>
        <end position="464"/>
    </location>
</feature>
<dbReference type="InterPro" id="IPR005174">
    <property type="entry name" value="KIB1-4_b-propeller"/>
</dbReference>
<evidence type="ECO:0000256" key="1">
    <source>
        <dbReference type="SAM" id="MobiDB-lite"/>
    </source>
</evidence>
<dbReference type="SUPFAM" id="SSF81383">
    <property type="entry name" value="F-box domain"/>
    <property type="match status" value="1"/>
</dbReference>
<accession>A0A6J5VPS4</accession>
<gene>
    <name evidence="4" type="ORF">CURHAP_LOCUS45910</name>
</gene>
<dbReference type="InterPro" id="IPR051304">
    <property type="entry name" value="SCF_F-box_domain"/>
</dbReference>
<feature type="region of interest" description="Disordered" evidence="1">
    <location>
        <begin position="357"/>
        <end position="399"/>
    </location>
</feature>
<dbReference type="Pfam" id="PF03478">
    <property type="entry name" value="Beta-prop_KIB1-4"/>
    <property type="match status" value="2"/>
</dbReference>
<sequence length="468" mass="52113">MASRLPDELWESIGKRLNTKTDVSRFRAVCKSWRSSLPLFAKPLPLQFPIQVFTTNGYSLDCTFTESVVYHLAPPAAGNPRRGWLNCVKEGESGETHQMLYTLSQSTVSQFPFSYPKLLNLLEYRVFEVAKLYGLRLSGQRISGKAALSLNLEFPVVMMVMRMEGTLFYGKLGVDSKKCIQAFPLPRQHPNIYQDPNTNFFYQDVIFYQGKFCAVCRNGTAVEVDSSLNVTVIASPIKNDLNFKHLVESSGELLLVHEDTKPFIFYRASFSDEDSSNKALPQAPAEVVHPAHDEDSYSSYGFSDEESDSFYQELLLAPALAEVAHEGGFSSGANYQDSRILGELVLALPQVPAPAELAKPAHDEDSSYEALPHSPTPAEIVDPAHDEDSYSSSSSSSVGDTYELVTSRKFKVYKLNAAEKQWVEVEAEALRDRILVLGEEGSYSVSTGDFPGCGRGGSIYFYDQDRRR</sequence>
<dbReference type="Proteomes" id="UP000507222">
    <property type="component" value="Unassembled WGS sequence"/>
</dbReference>
<feature type="domain" description="KIB1-4 beta-propeller" evidence="3">
    <location>
        <begin position="82"/>
        <end position="263"/>
    </location>
</feature>
<evidence type="ECO:0000259" key="3">
    <source>
        <dbReference type="Pfam" id="PF03478"/>
    </source>
</evidence>
<dbReference type="EMBL" id="CAEKDK010000007">
    <property type="protein sequence ID" value="CAB4287888.1"/>
    <property type="molecule type" value="Genomic_DNA"/>
</dbReference>
<dbReference type="Gene3D" id="1.20.1280.50">
    <property type="match status" value="1"/>
</dbReference>
<dbReference type="InterPro" id="IPR036047">
    <property type="entry name" value="F-box-like_dom_sf"/>
</dbReference>
<evidence type="ECO:0000313" key="4">
    <source>
        <dbReference type="EMBL" id="CAB4287888.1"/>
    </source>
</evidence>
<dbReference type="Pfam" id="PF00646">
    <property type="entry name" value="F-box"/>
    <property type="match status" value="1"/>
</dbReference>
<evidence type="ECO:0000259" key="2">
    <source>
        <dbReference type="Pfam" id="PF00646"/>
    </source>
</evidence>
<dbReference type="AlphaFoldDB" id="A0A6J5VPS4"/>
<dbReference type="InterPro" id="IPR001810">
    <property type="entry name" value="F-box_dom"/>
</dbReference>
<protein>
    <recommendedName>
        <fullName evidence="6">F-box domain-containing protein</fullName>
    </recommendedName>
</protein>
<name>A0A6J5VPS4_PRUAR</name>
<proteinExistence type="predicted"/>
<organism evidence="4 5">
    <name type="scientific">Prunus armeniaca</name>
    <name type="common">Apricot</name>
    <name type="synonym">Armeniaca vulgaris</name>
    <dbReference type="NCBI Taxonomy" id="36596"/>
    <lineage>
        <taxon>Eukaryota</taxon>
        <taxon>Viridiplantae</taxon>
        <taxon>Streptophyta</taxon>
        <taxon>Embryophyta</taxon>
        <taxon>Tracheophyta</taxon>
        <taxon>Spermatophyta</taxon>
        <taxon>Magnoliopsida</taxon>
        <taxon>eudicotyledons</taxon>
        <taxon>Gunneridae</taxon>
        <taxon>Pentapetalae</taxon>
        <taxon>rosids</taxon>
        <taxon>fabids</taxon>
        <taxon>Rosales</taxon>
        <taxon>Rosaceae</taxon>
        <taxon>Amygdaloideae</taxon>
        <taxon>Amygdaleae</taxon>
        <taxon>Prunus</taxon>
    </lineage>
</organism>
<evidence type="ECO:0008006" key="6">
    <source>
        <dbReference type="Google" id="ProtNLM"/>
    </source>
</evidence>
<reference evidence="4 5" key="1">
    <citation type="submission" date="2020-05" db="EMBL/GenBank/DDBJ databases">
        <authorList>
            <person name="Campoy J."/>
            <person name="Schneeberger K."/>
            <person name="Spophaly S."/>
        </authorList>
    </citation>
    <scope>NUCLEOTIDE SEQUENCE [LARGE SCALE GENOMIC DNA]</scope>
    <source>
        <strain evidence="4">PruArmRojPasFocal</strain>
    </source>
</reference>
<feature type="domain" description="F-box" evidence="2">
    <location>
        <begin position="3"/>
        <end position="35"/>
    </location>
</feature>
<dbReference type="PANTHER" id="PTHR47123">
    <property type="entry name" value="F-BOX PROTEIN SKIP23"/>
    <property type="match status" value="1"/>
</dbReference>